<dbReference type="SMART" id="SM00260">
    <property type="entry name" value="CheW"/>
    <property type="match status" value="1"/>
</dbReference>
<keyword evidence="3" id="KW-1185">Reference proteome</keyword>
<dbReference type="SUPFAM" id="SSF50341">
    <property type="entry name" value="CheW-like"/>
    <property type="match status" value="1"/>
</dbReference>
<organism evidence="2 3">
    <name type="scientific">Sinorhizobium saheli</name>
    <dbReference type="NCBI Taxonomy" id="36856"/>
    <lineage>
        <taxon>Bacteria</taxon>
        <taxon>Pseudomonadati</taxon>
        <taxon>Pseudomonadota</taxon>
        <taxon>Alphaproteobacteria</taxon>
        <taxon>Hyphomicrobiales</taxon>
        <taxon>Rhizobiaceae</taxon>
        <taxon>Sinorhizobium/Ensifer group</taxon>
        <taxon>Sinorhizobium</taxon>
    </lineage>
</organism>
<dbReference type="PANTHER" id="PTHR22617:SF43">
    <property type="entry name" value="PROTEIN PILI"/>
    <property type="match status" value="1"/>
</dbReference>
<gene>
    <name evidence="2" type="ORF">ATB98_08610</name>
</gene>
<dbReference type="Pfam" id="PF01584">
    <property type="entry name" value="CheW"/>
    <property type="match status" value="1"/>
</dbReference>
<evidence type="ECO:0000313" key="3">
    <source>
        <dbReference type="Proteomes" id="UP000078507"/>
    </source>
</evidence>
<reference evidence="2 3" key="1">
    <citation type="submission" date="2015-11" db="EMBL/GenBank/DDBJ databases">
        <title>Ensifer anhuiense sp. nov., an effective nitrogen fixation bacterium with Glycine soja.</title>
        <authorList>
            <person name="Yan H."/>
            <person name="Chen W."/>
        </authorList>
    </citation>
    <scope>NUCLEOTIDE SEQUENCE [LARGE SCALE GENOMIC DNA]</scope>
    <source>
        <strain evidence="2 3">LMG 7837</strain>
    </source>
</reference>
<dbReference type="Proteomes" id="UP000078507">
    <property type="component" value="Unassembled WGS sequence"/>
</dbReference>
<dbReference type="GO" id="GO:0005829">
    <property type="term" value="C:cytosol"/>
    <property type="evidence" value="ECO:0007669"/>
    <property type="project" value="TreeGrafter"/>
</dbReference>
<dbReference type="OrthoDB" id="3291462at2"/>
<dbReference type="GO" id="GO:0006935">
    <property type="term" value="P:chemotaxis"/>
    <property type="evidence" value="ECO:0007669"/>
    <property type="project" value="InterPro"/>
</dbReference>
<dbReference type="GO" id="GO:0007165">
    <property type="term" value="P:signal transduction"/>
    <property type="evidence" value="ECO:0007669"/>
    <property type="project" value="InterPro"/>
</dbReference>
<dbReference type="Gene3D" id="2.30.30.40">
    <property type="entry name" value="SH3 Domains"/>
    <property type="match status" value="1"/>
</dbReference>
<feature type="domain" description="CheW-like" evidence="1">
    <location>
        <begin position="63"/>
        <end position="198"/>
    </location>
</feature>
<protein>
    <recommendedName>
        <fullName evidence="1">CheW-like domain-containing protein</fullName>
    </recommendedName>
</protein>
<dbReference type="InterPro" id="IPR036061">
    <property type="entry name" value="CheW-like_dom_sf"/>
</dbReference>
<accession>A0A178Y8V6</accession>
<dbReference type="InterPro" id="IPR039315">
    <property type="entry name" value="CheW"/>
</dbReference>
<comment type="caution">
    <text evidence="2">The sequence shown here is derived from an EMBL/GenBank/DDBJ whole genome shotgun (WGS) entry which is preliminary data.</text>
</comment>
<dbReference type="PANTHER" id="PTHR22617">
    <property type="entry name" value="CHEMOTAXIS SENSOR HISTIDINE KINASE-RELATED"/>
    <property type="match status" value="1"/>
</dbReference>
<sequence>MTVPSKAPPRAVDWLAVRQRMAEAMDETVALLDAASPDSGRQDADMRSSLLAAVEADGKEEHATGLVSFVLSGRRFAIDTRYVCEIVQDARVSPLPGTPAHVVGVHDLRGHLIPVFDLAALLDLRHDISPAADWVIVCGETQPEFLVLADGMPKVARLPRDEIVPAAAGDLGGKWGAATTSDGTIILDGDRLLNDRRFFLEGIQTKADGEDGEDEIP</sequence>
<dbReference type="EMBL" id="LNQB01000076">
    <property type="protein sequence ID" value="OAP43930.1"/>
    <property type="molecule type" value="Genomic_DNA"/>
</dbReference>
<evidence type="ECO:0000259" key="1">
    <source>
        <dbReference type="PROSITE" id="PS50851"/>
    </source>
</evidence>
<proteinExistence type="predicted"/>
<dbReference type="AlphaFoldDB" id="A0A178Y8V6"/>
<name>A0A178Y8V6_SINSA</name>
<dbReference type="InterPro" id="IPR002545">
    <property type="entry name" value="CheW-lke_dom"/>
</dbReference>
<evidence type="ECO:0000313" key="2">
    <source>
        <dbReference type="EMBL" id="OAP43930.1"/>
    </source>
</evidence>
<dbReference type="PROSITE" id="PS50851">
    <property type="entry name" value="CHEW"/>
    <property type="match status" value="1"/>
</dbReference>
<dbReference type="Gene3D" id="2.40.50.180">
    <property type="entry name" value="CheA-289, Domain 4"/>
    <property type="match status" value="1"/>
</dbReference>
<dbReference type="STRING" id="36856.ATB98_08610"/>